<keyword evidence="2" id="KW-1185">Reference proteome</keyword>
<accession>A0ACC1SWE2</accession>
<proteinExistence type="predicted"/>
<dbReference type="Proteomes" id="UP001148662">
    <property type="component" value="Unassembled WGS sequence"/>
</dbReference>
<evidence type="ECO:0000313" key="1">
    <source>
        <dbReference type="EMBL" id="KAJ3547428.1"/>
    </source>
</evidence>
<sequence length="124" mass="13372">MRAFANYSGLLSTLFIVCAWLGYTQLVRAQDLGTFCTDPTETDCIAIADISADLCANLFPVFPSVGLFLAGPLLGSCSLFTSTDCEGDEWAVGITIEDFSKVNFNGVTPKDNIQSYRCSVASFE</sequence>
<protein>
    <submittedName>
        <fullName evidence="1">Uncharacterized protein</fullName>
    </submittedName>
</protein>
<dbReference type="EMBL" id="JANHOG010000991">
    <property type="protein sequence ID" value="KAJ3547428.1"/>
    <property type="molecule type" value="Genomic_DNA"/>
</dbReference>
<name>A0ACC1SWE2_9APHY</name>
<evidence type="ECO:0000313" key="2">
    <source>
        <dbReference type="Proteomes" id="UP001148662"/>
    </source>
</evidence>
<organism evidence="1 2">
    <name type="scientific">Phlebia brevispora</name>
    <dbReference type="NCBI Taxonomy" id="194682"/>
    <lineage>
        <taxon>Eukaryota</taxon>
        <taxon>Fungi</taxon>
        <taxon>Dikarya</taxon>
        <taxon>Basidiomycota</taxon>
        <taxon>Agaricomycotina</taxon>
        <taxon>Agaricomycetes</taxon>
        <taxon>Polyporales</taxon>
        <taxon>Meruliaceae</taxon>
        <taxon>Phlebia</taxon>
    </lineage>
</organism>
<reference evidence="1" key="1">
    <citation type="submission" date="2022-07" db="EMBL/GenBank/DDBJ databases">
        <title>Genome Sequence of Phlebia brevispora.</title>
        <authorList>
            <person name="Buettner E."/>
        </authorList>
    </citation>
    <scope>NUCLEOTIDE SEQUENCE</scope>
    <source>
        <strain evidence="1">MPL23</strain>
    </source>
</reference>
<gene>
    <name evidence="1" type="ORF">NM688_g5402</name>
</gene>
<comment type="caution">
    <text evidence="1">The sequence shown here is derived from an EMBL/GenBank/DDBJ whole genome shotgun (WGS) entry which is preliminary data.</text>
</comment>